<keyword evidence="3 6" id="KW-0812">Transmembrane</keyword>
<dbReference type="OrthoDB" id="5297508at2"/>
<evidence type="ECO:0000256" key="5">
    <source>
        <dbReference type="ARBA" id="ARBA00023136"/>
    </source>
</evidence>
<dbReference type="GO" id="GO:0006865">
    <property type="term" value="P:amino acid transport"/>
    <property type="evidence" value="ECO:0007669"/>
    <property type="project" value="InterPro"/>
</dbReference>
<dbReference type="AlphaFoldDB" id="A0A149TX43"/>
<protein>
    <submittedName>
        <fullName evidence="8">GABA permease</fullName>
    </submittedName>
</protein>
<feature type="transmembrane region" description="Helical" evidence="6">
    <location>
        <begin position="428"/>
        <end position="446"/>
    </location>
</feature>
<dbReference type="InterPro" id="IPR004840">
    <property type="entry name" value="Amino_acid_permease_CS"/>
</dbReference>
<accession>A0A149TX43</accession>
<dbReference type="RefSeq" id="WP_045543552.1">
    <property type="nucleotide sequence ID" value="NZ_DF850483.1"/>
</dbReference>
<dbReference type="Proteomes" id="UP000075411">
    <property type="component" value="Unassembled WGS sequence"/>
</dbReference>
<feature type="transmembrane region" description="Helical" evidence="6">
    <location>
        <begin position="401"/>
        <end position="422"/>
    </location>
</feature>
<feature type="transmembrane region" description="Helical" evidence="6">
    <location>
        <begin position="246"/>
        <end position="266"/>
    </location>
</feature>
<dbReference type="PANTHER" id="PTHR43495">
    <property type="entry name" value="GABA PERMEASE"/>
    <property type="match status" value="1"/>
</dbReference>
<dbReference type="GO" id="GO:0016020">
    <property type="term" value="C:membrane"/>
    <property type="evidence" value="ECO:0007669"/>
    <property type="project" value="UniProtKB-SubCell"/>
</dbReference>
<dbReference type="PIRSF" id="PIRSF006060">
    <property type="entry name" value="AA_transporter"/>
    <property type="match status" value="1"/>
</dbReference>
<reference evidence="8 9" key="1">
    <citation type="submission" date="2015-06" db="EMBL/GenBank/DDBJ databases">
        <title>Improved classification and identification of acetic acid bacteria using matrix-assisted laser desorption/ionization time-of-flight mass spectrometry; Gluconobacter nephelii and Gluconobacter uchimurae are later heterotypic synonyms of Gluconobacter japonicus and Gluconobacter oxydans, respectively.</title>
        <authorList>
            <person name="Li L."/>
            <person name="Cleenwerck I."/>
            <person name="De Vuyst L."/>
            <person name="Vandamme P."/>
        </authorList>
    </citation>
    <scope>NUCLEOTIDE SEQUENCE [LARGE SCALE GENOMIC DNA]</scope>
    <source>
        <strain evidence="8 9">LMG 1663</strain>
    </source>
</reference>
<feature type="transmembrane region" description="Helical" evidence="6">
    <location>
        <begin position="98"/>
        <end position="119"/>
    </location>
</feature>
<keyword evidence="4 6" id="KW-1133">Transmembrane helix</keyword>
<dbReference type="GO" id="GO:0055085">
    <property type="term" value="P:transmembrane transport"/>
    <property type="evidence" value="ECO:0007669"/>
    <property type="project" value="InterPro"/>
</dbReference>
<evidence type="ECO:0000256" key="6">
    <source>
        <dbReference type="SAM" id="Phobius"/>
    </source>
</evidence>
<feature type="transmembrane region" description="Helical" evidence="6">
    <location>
        <begin position="21"/>
        <end position="42"/>
    </location>
</feature>
<dbReference type="EMBL" id="LHZT01000119">
    <property type="protein sequence ID" value="KXV57708.1"/>
    <property type="molecule type" value="Genomic_DNA"/>
</dbReference>
<dbReference type="Gene3D" id="1.20.1740.10">
    <property type="entry name" value="Amino acid/polyamine transporter I"/>
    <property type="match status" value="1"/>
</dbReference>
<evidence type="ECO:0000256" key="4">
    <source>
        <dbReference type="ARBA" id="ARBA00022989"/>
    </source>
</evidence>
<feature type="transmembrane region" description="Helical" evidence="6">
    <location>
        <begin position="359"/>
        <end position="381"/>
    </location>
</feature>
<evidence type="ECO:0000256" key="2">
    <source>
        <dbReference type="ARBA" id="ARBA00022448"/>
    </source>
</evidence>
<evidence type="ECO:0000259" key="7">
    <source>
        <dbReference type="Pfam" id="PF00324"/>
    </source>
</evidence>
<evidence type="ECO:0000313" key="8">
    <source>
        <dbReference type="EMBL" id="KXV57708.1"/>
    </source>
</evidence>
<comment type="caution">
    <text evidence="8">The sequence shown here is derived from an EMBL/GenBank/DDBJ whole genome shotgun (WGS) entry which is preliminary data.</text>
</comment>
<dbReference type="FunFam" id="1.20.1740.10:FF:000001">
    <property type="entry name" value="Amino acid permease"/>
    <property type="match status" value="1"/>
</dbReference>
<feature type="domain" description="Amino acid permease/ SLC12A" evidence="7">
    <location>
        <begin position="20"/>
        <end position="425"/>
    </location>
</feature>
<feature type="transmembrane region" description="Helical" evidence="6">
    <location>
        <begin position="278"/>
        <end position="300"/>
    </location>
</feature>
<dbReference type="Pfam" id="PF00324">
    <property type="entry name" value="AA_permease"/>
    <property type="match status" value="1"/>
</dbReference>
<evidence type="ECO:0000256" key="3">
    <source>
        <dbReference type="ARBA" id="ARBA00022692"/>
    </source>
</evidence>
<feature type="transmembrane region" description="Helical" evidence="6">
    <location>
        <begin position="48"/>
        <end position="67"/>
    </location>
</feature>
<comment type="subcellular location">
    <subcellularLocation>
        <location evidence="1">Membrane</location>
        <topology evidence="1">Multi-pass membrane protein</topology>
    </subcellularLocation>
</comment>
<organism evidence="8 9">
    <name type="scientific">Acetobacter tropicalis</name>
    <dbReference type="NCBI Taxonomy" id="104102"/>
    <lineage>
        <taxon>Bacteria</taxon>
        <taxon>Pseudomonadati</taxon>
        <taxon>Pseudomonadota</taxon>
        <taxon>Alphaproteobacteria</taxon>
        <taxon>Acetobacterales</taxon>
        <taxon>Acetobacteraceae</taxon>
        <taxon>Acetobacter</taxon>
    </lineage>
</organism>
<dbReference type="PANTHER" id="PTHR43495:SF5">
    <property type="entry name" value="GAMMA-AMINOBUTYRIC ACID PERMEASE"/>
    <property type="match status" value="1"/>
</dbReference>
<dbReference type="InterPro" id="IPR004841">
    <property type="entry name" value="AA-permease/SLC12A_dom"/>
</dbReference>
<dbReference type="PATRIC" id="fig|104102.11.peg.2939"/>
<dbReference type="PROSITE" id="PS00218">
    <property type="entry name" value="AMINO_ACID_PERMEASE_1"/>
    <property type="match status" value="1"/>
</dbReference>
<evidence type="ECO:0000256" key="1">
    <source>
        <dbReference type="ARBA" id="ARBA00004141"/>
    </source>
</evidence>
<keyword evidence="5 6" id="KW-0472">Membrane</keyword>
<evidence type="ECO:0000313" key="9">
    <source>
        <dbReference type="Proteomes" id="UP000075411"/>
    </source>
</evidence>
<feature type="transmembrane region" description="Helical" evidence="6">
    <location>
        <begin position="199"/>
        <end position="225"/>
    </location>
</feature>
<keyword evidence="2" id="KW-0813">Transport</keyword>
<sequence>MVEQDSSPATTPAAGLRNRHIAMIALGGVIGAGLFVGSGAAIAATGPAVLLAFLVVGALVILVMRMLGEMVVASPGRGSFVEYIRMSCGDRAGFTAGWLYWFFWVVVLGSEAIAGALVIEDWIKLPVWVLAIGLIIALKLINFAAPRVFGECEFWLSLVKVVSIIAFILMAGLYVLHLFGPGTTPVQNFLGHGGFFPHGFVAVLSIIPTILFTMMGSEIATVAAAESSEPGKNVARVTRSIGTRVTLFYLVSVAMILLVVPWTSIVPGKSPFVSAMDAMGIPGAGLVMRIVVLSAIISCLNSSMYITSRILTELAASGDAPPSLARESTTDAPRLAIVVSSVAGTVVAFSSILAPDTIFAFLLSCSGGVILVVYSMIVAAYIKAREAAQKAGEADGYNLPFFPYCNYVALIAVVLVFVAMLLNPAERMTAVASIGTSVVCYGLASFRTGRRASSAAL</sequence>
<feature type="transmembrane region" description="Helical" evidence="6">
    <location>
        <begin position="335"/>
        <end position="353"/>
    </location>
</feature>
<feature type="transmembrane region" description="Helical" evidence="6">
    <location>
        <begin position="157"/>
        <end position="179"/>
    </location>
</feature>
<name>A0A149TX43_9PROT</name>
<dbReference type="GeneID" id="89479439"/>
<feature type="transmembrane region" description="Helical" evidence="6">
    <location>
        <begin position="125"/>
        <end position="145"/>
    </location>
</feature>
<gene>
    <name evidence="8" type="ORF">AD947_08165</name>
</gene>
<proteinExistence type="predicted"/>